<dbReference type="InterPro" id="IPR019775">
    <property type="entry name" value="WD40_repeat_CS"/>
</dbReference>
<dbReference type="PANTHER" id="PTHR19879">
    <property type="entry name" value="TRANSCRIPTION INITIATION FACTOR TFIID"/>
    <property type="match status" value="1"/>
</dbReference>
<dbReference type="Gene3D" id="2.130.10.10">
    <property type="entry name" value="YVTN repeat-like/Quinoprotein amine dehydrogenase"/>
    <property type="match status" value="2"/>
</dbReference>
<evidence type="ECO:0000256" key="2">
    <source>
        <dbReference type="ARBA" id="ARBA00022737"/>
    </source>
</evidence>
<dbReference type="InterPro" id="IPR036322">
    <property type="entry name" value="WD40_repeat_dom_sf"/>
</dbReference>
<reference evidence="3 4" key="1">
    <citation type="submission" date="2014-04" db="EMBL/GenBank/DDBJ databases">
        <authorList>
            <consortium name="DOE Joint Genome Institute"/>
            <person name="Kuo A."/>
            <person name="Kohler A."/>
            <person name="Jargeat P."/>
            <person name="Nagy L.G."/>
            <person name="Floudas D."/>
            <person name="Copeland A."/>
            <person name="Barry K.W."/>
            <person name="Cichocki N."/>
            <person name="Veneault-Fourrey C."/>
            <person name="LaButti K."/>
            <person name="Lindquist E.A."/>
            <person name="Lipzen A."/>
            <person name="Lundell T."/>
            <person name="Morin E."/>
            <person name="Murat C."/>
            <person name="Sun H."/>
            <person name="Tunlid A."/>
            <person name="Henrissat B."/>
            <person name="Grigoriev I.V."/>
            <person name="Hibbett D.S."/>
            <person name="Martin F."/>
            <person name="Nordberg H.P."/>
            <person name="Cantor M.N."/>
            <person name="Hua S.X."/>
        </authorList>
    </citation>
    <scope>NUCLEOTIDE SEQUENCE [LARGE SCALE GENOMIC DNA]</scope>
    <source>
        <strain evidence="3 4">Ve08.2h10</strain>
    </source>
</reference>
<keyword evidence="1" id="KW-0853">WD repeat</keyword>
<dbReference type="Proteomes" id="UP000054538">
    <property type="component" value="Unassembled WGS sequence"/>
</dbReference>
<dbReference type="AlphaFoldDB" id="A0A0D0E0B9"/>
<dbReference type="SUPFAM" id="SSF50978">
    <property type="entry name" value="WD40 repeat-like"/>
    <property type="match status" value="1"/>
</dbReference>
<dbReference type="SMART" id="SM00320">
    <property type="entry name" value="WD40"/>
    <property type="match status" value="5"/>
</dbReference>
<protein>
    <recommendedName>
        <fullName evidence="5">WD40 repeat-like protein</fullName>
    </recommendedName>
</protein>
<evidence type="ECO:0000313" key="3">
    <source>
        <dbReference type="EMBL" id="KIK96711.1"/>
    </source>
</evidence>
<reference evidence="4" key="2">
    <citation type="submission" date="2015-01" db="EMBL/GenBank/DDBJ databases">
        <title>Evolutionary Origins and Diversification of the Mycorrhizal Mutualists.</title>
        <authorList>
            <consortium name="DOE Joint Genome Institute"/>
            <consortium name="Mycorrhizal Genomics Consortium"/>
            <person name="Kohler A."/>
            <person name="Kuo A."/>
            <person name="Nagy L.G."/>
            <person name="Floudas D."/>
            <person name="Copeland A."/>
            <person name="Barry K.W."/>
            <person name="Cichocki N."/>
            <person name="Veneault-Fourrey C."/>
            <person name="LaButti K."/>
            <person name="Lindquist E.A."/>
            <person name="Lipzen A."/>
            <person name="Lundell T."/>
            <person name="Morin E."/>
            <person name="Murat C."/>
            <person name="Riley R."/>
            <person name="Ohm R."/>
            <person name="Sun H."/>
            <person name="Tunlid A."/>
            <person name="Henrissat B."/>
            <person name="Grigoriev I.V."/>
            <person name="Hibbett D.S."/>
            <person name="Martin F."/>
        </authorList>
    </citation>
    <scope>NUCLEOTIDE SEQUENCE [LARGE SCALE GENOMIC DNA]</scope>
    <source>
        <strain evidence="4">Ve08.2h10</strain>
    </source>
</reference>
<dbReference type="STRING" id="930991.A0A0D0E0B9"/>
<proteinExistence type="predicted"/>
<accession>A0A0D0E0B9</accession>
<name>A0A0D0E0B9_9AGAM</name>
<sequence length="359" mass="39217">MKYYSVGDVAFNPFNSSQILSSGHDFVVRLWEIPDDDSDDDVEGLHAIRDIRFDDIPQDLIYKPDGSALAITCRDATVSLFDSQEIFESTMDAPTKSAKFPVAPKGMGHATGTTIWGDGPSKHILFTSSEPQRADVGDRGFHRAFDVLKGVRVIEFDATEAGDAAAVSPDGTTLVLITSGEGDSHPVRLYDVRRRQGHAYETEALEKFFPRQSCGPSQELEVTKASFLSDGRLLALARNDNMVHIYDVRAWSRGPLCRFEHHDSDVVGGEGYGVVEIKWIEGRGRVGIVSGGNDGCVRLWEPALANTDEAQGAVIGRTDFDVGHFSIGDPWRGEKPLIIGDSGGAMHIYDFTNDDGVPI</sequence>
<keyword evidence="4" id="KW-1185">Reference proteome</keyword>
<dbReference type="EMBL" id="KN824972">
    <property type="protein sequence ID" value="KIK96711.1"/>
    <property type="molecule type" value="Genomic_DNA"/>
</dbReference>
<dbReference type="HOGENOM" id="CLU_018983_0_0_1"/>
<organism evidence="3 4">
    <name type="scientific">Paxillus rubicundulus Ve08.2h10</name>
    <dbReference type="NCBI Taxonomy" id="930991"/>
    <lineage>
        <taxon>Eukaryota</taxon>
        <taxon>Fungi</taxon>
        <taxon>Dikarya</taxon>
        <taxon>Basidiomycota</taxon>
        <taxon>Agaricomycotina</taxon>
        <taxon>Agaricomycetes</taxon>
        <taxon>Agaricomycetidae</taxon>
        <taxon>Boletales</taxon>
        <taxon>Paxilineae</taxon>
        <taxon>Paxillaceae</taxon>
        <taxon>Paxillus</taxon>
    </lineage>
</organism>
<dbReference type="OrthoDB" id="10248252at2759"/>
<dbReference type="InterPro" id="IPR001680">
    <property type="entry name" value="WD40_rpt"/>
</dbReference>
<dbReference type="PANTHER" id="PTHR19879:SF9">
    <property type="entry name" value="TRANSCRIPTION INITIATION FACTOR TFIID SUBUNIT 5"/>
    <property type="match status" value="1"/>
</dbReference>
<gene>
    <name evidence="3" type="ORF">PAXRUDRAFT_825653</name>
</gene>
<dbReference type="InterPro" id="IPR015943">
    <property type="entry name" value="WD40/YVTN_repeat-like_dom_sf"/>
</dbReference>
<dbReference type="PROSITE" id="PS00678">
    <property type="entry name" value="WD_REPEATS_1"/>
    <property type="match status" value="1"/>
</dbReference>
<evidence type="ECO:0008006" key="5">
    <source>
        <dbReference type="Google" id="ProtNLM"/>
    </source>
</evidence>
<evidence type="ECO:0000256" key="1">
    <source>
        <dbReference type="ARBA" id="ARBA00022574"/>
    </source>
</evidence>
<keyword evidence="2" id="KW-0677">Repeat</keyword>
<dbReference type="InParanoid" id="A0A0D0E0B9"/>
<evidence type="ECO:0000313" key="4">
    <source>
        <dbReference type="Proteomes" id="UP000054538"/>
    </source>
</evidence>